<dbReference type="PANTHER" id="PTHR14789:SF5">
    <property type="entry name" value="C-TYPE LECTIN DOMAIN FAMILY 14 MEMBER A"/>
    <property type="match status" value="1"/>
</dbReference>
<dbReference type="InterPro" id="IPR001304">
    <property type="entry name" value="C-type_lectin-like"/>
</dbReference>
<evidence type="ECO:0000256" key="11">
    <source>
        <dbReference type="SAM" id="MobiDB-lite"/>
    </source>
</evidence>
<feature type="transmembrane region" description="Helical" evidence="12">
    <location>
        <begin position="400"/>
        <end position="427"/>
    </location>
</feature>
<dbReference type="GO" id="GO:0030246">
    <property type="term" value="F:carbohydrate binding"/>
    <property type="evidence" value="ECO:0007669"/>
    <property type="project" value="UniProtKB-KW"/>
</dbReference>
<evidence type="ECO:0000313" key="15">
    <source>
        <dbReference type="Proteomes" id="UP000504623"/>
    </source>
</evidence>
<evidence type="ECO:0000256" key="12">
    <source>
        <dbReference type="SAM" id="Phobius"/>
    </source>
</evidence>
<evidence type="ECO:0000256" key="8">
    <source>
        <dbReference type="ARBA" id="ARBA00023157"/>
    </source>
</evidence>
<dbReference type="GeneID" id="102820582"/>
<feature type="chain" id="PRO_5039550322" description="C-type lectin domain family 14 member A" evidence="13">
    <location>
        <begin position="22"/>
        <end position="496"/>
    </location>
</feature>
<evidence type="ECO:0000256" key="7">
    <source>
        <dbReference type="ARBA" id="ARBA00023136"/>
    </source>
</evidence>
<sequence length="496" mass="52401">MRPAFALCLLWQAFCPVPGRGEHPTADRAGCSASGACYSLHHATIQRKAAEEACSLRGGALSTVRGGPELRAVLALLRAGPGPGGGSKDHLFWVSLERQKSYCTQENKPLRGFSWMVPDGDGLESETLQWVEEPQRSCTSRRCAGLQTTGGVEPAGWKEMRCHLRADGYLCKYQFEGLCPAPRPGAASNLSYRAPFQLYSAALDFSPPGTEVSALCPGQLTVSANCIADEVGTHWDGLPSEGVLCPCPGRYLRAGKCVELSNCLDDLGAFICECAAGFKLSKEGRSCVSNREEQLSPGETEVATLSPHITAASPIPRRTGSPRGNEKQGELPLVSQQGSTPPPIPEIPRWGARSTMTTLQISPKAKSKQATTPSGSVIPKFNSTLSSSATSPTFDSSSTVVFILVSIAVVVLVILTMTVLGLFKLCFHKGPSSSPRKGTLTTPGVESDAEASALRSNPAHCTDNVVKVGGCSLQDRAEDSLLVGSSHGSGDSGHFL</sequence>
<keyword evidence="4 13" id="KW-0732">Signal</keyword>
<evidence type="ECO:0000256" key="3">
    <source>
        <dbReference type="ARBA" id="ARBA00022692"/>
    </source>
</evidence>
<evidence type="ECO:0000256" key="4">
    <source>
        <dbReference type="ARBA" id="ARBA00022729"/>
    </source>
</evidence>
<feature type="region of interest" description="Disordered" evidence="11">
    <location>
        <begin position="310"/>
        <end position="350"/>
    </location>
</feature>
<evidence type="ECO:0000256" key="6">
    <source>
        <dbReference type="ARBA" id="ARBA00022989"/>
    </source>
</evidence>
<dbReference type="GO" id="GO:0050840">
    <property type="term" value="F:extracellular matrix binding"/>
    <property type="evidence" value="ECO:0007669"/>
    <property type="project" value="TreeGrafter"/>
</dbReference>
<feature type="domain" description="C-type lectin" evidence="14">
    <location>
        <begin position="33"/>
        <end position="162"/>
    </location>
</feature>
<dbReference type="AlphaFoldDB" id="A0A9B0UCN2"/>
<evidence type="ECO:0000259" key="14">
    <source>
        <dbReference type="PROSITE" id="PS50041"/>
    </source>
</evidence>
<dbReference type="PROSITE" id="PS50041">
    <property type="entry name" value="C_TYPE_LECTIN_2"/>
    <property type="match status" value="1"/>
</dbReference>
<dbReference type="InterPro" id="IPR016186">
    <property type="entry name" value="C-type_lectin-like/link_sf"/>
</dbReference>
<name>A0A9B0UCN2_CHRAS</name>
<evidence type="ECO:0000256" key="10">
    <source>
        <dbReference type="ARBA" id="ARBA00067800"/>
    </source>
</evidence>
<evidence type="ECO:0000256" key="2">
    <source>
        <dbReference type="ARBA" id="ARBA00022536"/>
    </source>
</evidence>
<keyword evidence="2" id="KW-0245">EGF-like domain</keyword>
<keyword evidence="3 12" id="KW-0812">Transmembrane</keyword>
<evidence type="ECO:0000256" key="13">
    <source>
        <dbReference type="SAM" id="SignalP"/>
    </source>
</evidence>
<keyword evidence="7 12" id="KW-0472">Membrane</keyword>
<organism evidence="15 16">
    <name type="scientific">Chrysochloris asiatica</name>
    <name type="common">Cape golden mole</name>
    <dbReference type="NCBI Taxonomy" id="185453"/>
    <lineage>
        <taxon>Eukaryota</taxon>
        <taxon>Metazoa</taxon>
        <taxon>Chordata</taxon>
        <taxon>Craniata</taxon>
        <taxon>Vertebrata</taxon>
        <taxon>Euteleostomi</taxon>
        <taxon>Mammalia</taxon>
        <taxon>Eutheria</taxon>
        <taxon>Afrotheria</taxon>
        <taxon>Chrysochloridae</taxon>
        <taxon>Chrysochlorinae</taxon>
        <taxon>Chrysochloris</taxon>
    </lineage>
</organism>
<dbReference type="CTD" id="161198"/>
<keyword evidence="8" id="KW-1015">Disulfide bond</keyword>
<proteinExistence type="predicted"/>
<keyword evidence="6 12" id="KW-1133">Transmembrane helix</keyword>
<dbReference type="Gene3D" id="2.10.25.10">
    <property type="entry name" value="Laminin"/>
    <property type="match status" value="1"/>
</dbReference>
<dbReference type="GO" id="GO:1990430">
    <property type="term" value="F:extracellular matrix protein binding"/>
    <property type="evidence" value="ECO:0007669"/>
    <property type="project" value="TreeGrafter"/>
</dbReference>
<dbReference type="FunFam" id="3.10.100.10:FF:000084">
    <property type="entry name" value="C-type lectin domain family 14 member A"/>
    <property type="match status" value="1"/>
</dbReference>
<protein>
    <recommendedName>
        <fullName evidence="10">C-type lectin domain family 14 member A</fullName>
    </recommendedName>
</protein>
<dbReference type="Gene3D" id="3.10.100.10">
    <property type="entry name" value="Mannose-Binding Protein A, subunit A"/>
    <property type="match status" value="1"/>
</dbReference>
<dbReference type="SUPFAM" id="SSF56436">
    <property type="entry name" value="C-type lectin-like"/>
    <property type="match status" value="1"/>
</dbReference>
<dbReference type="OrthoDB" id="9890094at2759"/>
<evidence type="ECO:0000256" key="1">
    <source>
        <dbReference type="ARBA" id="ARBA00004479"/>
    </source>
</evidence>
<dbReference type="GO" id="GO:0036324">
    <property type="term" value="P:vascular endothelial growth factor receptor-2 signaling pathway"/>
    <property type="evidence" value="ECO:0007669"/>
    <property type="project" value="UniProtKB-ARBA"/>
</dbReference>
<dbReference type="GO" id="GO:0016477">
    <property type="term" value="P:cell migration"/>
    <property type="evidence" value="ECO:0007669"/>
    <property type="project" value="TreeGrafter"/>
</dbReference>
<reference evidence="16" key="1">
    <citation type="submission" date="2025-08" db="UniProtKB">
        <authorList>
            <consortium name="RefSeq"/>
        </authorList>
    </citation>
    <scope>IDENTIFICATION</scope>
    <source>
        <tissue evidence="16">Spleen</tissue>
    </source>
</reference>
<dbReference type="InterPro" id="IPR016187">
    <property type="entry name" value="CTDL_fold"/>
</dbReference>
<dbReference type="InterPro" id="IPR051505">
    <property type="entry name" value="C-type_lectin_domain"/>
</dbReference>
<dbReference type="RefSeq" id="XP_006878413.1">
    <property type="nucleotide sequence ID" value="XM_006878351.1"/>
</dbReference>
<dbReference type="SUPFAM" id="SSF57196">
    <property type="entry name" value="EGF/Laminin"/>
    <property type="match status" value="1"/>
</dbReference>
<accession>A0A9B0UCN2</accession>
<keyword evidence="15" id="KW-1185">Reference proteome</keyword>
<dbReference type="Proteomes" id="UP000504623">
    <property type="component" value="Unplaced"/>
</dbReference>
<comment type="subcellular location">
    <subcellularLocation>
        <location evidence="1">Membrane</location>
        <topology evidence="1">Single-pass type I membrane protein</topology>
    </subcellularLocation>
</comment>
<keyword evidence="5" id="KW-0430">Lectin</keyword>
<evidence type="ECO:0000256" key="9">
    <source>
        <dbReference type="ARBA" id="ARBA00023180"/>
    </source>
</evidence>
<dbReference type="PANTHER" id="PTHR14789">
    <property type="entry name" value="CHONDROLECTIN VARIANT CHODLFDELTAE"/>
    <property type="match status" value="1"/>
</dbReference>
<evidence type="ECO:0000313" key="16">
    <source>
        <dbReference type="RefSeq" id="XP_006878413.1"/>
    </source>
</evidence>
<dbReference type="GO" id="GO:0036325">
    <property type="term" value="P:vascular endothelial growth factor receptor-3 signaling pathway"/>
    <property type="evidence" value="ECO:0007669"/>
    <property type="project" value="UniProtKB-ARBA"/>
</dbReference>
<keyword evidence="9" id="KW-0325">Glycoprotein</keyword>
<gene>
    <name evidence="16" type="primary">CLEC14A</name>
</gene>
<dbReference type="GO" id="GO:0031012">
    <property type="term" value="C:extracellular matrix"/>
    <property type="evidence" value="ECO:0007669"/>
    <property type="project" value="TreeGrafter"/>
</dbReference>
<dbReference type="GO" id="GO:0009897">
    <property type="term" value="C:external side of plasma membrane"/>
    <property type="evidence" value="ECO:0007669"/>
    <property type="project" value="TreeGrafter"/>
</dbReference>
<evidence type="ECO:0000256" key="5">
    <source>
        <dbReference type="ARBA" id="ARBA00022734"/>
    </source>
</evidence>
<feature type="signal peptide" evidence="13">
    <location>
        <begin position="1"/>
        <end position="21"/>
    </location>
</feature>